<feature type="transmembrane region" description="Helical" evidence="7">
    <location>
        <begin position="97"/>
        <end position="115"/>
    </location>
</feature>
<dbReference type="InterPro" id="IPR050882">
    <property type="entry name" value="Prepilin_peptidase/N-MTase"/>
</dbReference>
<evidence type="ECO:0000256" key="3">
    <source>
        <dbReference type="ARBA" id="ARBA00022475"/>
    </source>
</evidence>
<evidence type="ECO:0000256" key="1">
    <source>
        <dbReference type="ARBA" id="ARBA00004651"/>
    </source>
</evidence>
<feature type="domain" description="Prepilin peptidase A24 N-terminal" evidence="9">
    <location>
        <begin position="10"/>
        <end position="92"/>
    </location>
</feature>
<dbReference type="GO" id="GO:0005886">
    <property type="term" value="C:plasma membrane"/>
    <property type="evidence" value="ECO:0007669"/>
    <property type="project" value="UniProtKB-SubCell"/>
</dbReference>
<comment type="similarity">
    <text evidence="2">Belongs to the peptidase A24 family.</text>
</comment>
<keyword evidence="3" id="KW-1003">Cell membrane</keyword>
<proteinExistence type="inferred from homology"/>
<evidence type="ECO:0000256" key="6">
    <source>
        <dbReference type="ARBA" id="ARBA00023136"/>
    </source>
</evidence>
<sequence length="247" mass="27681">MDFNIIFVALFGASFGSFMNVLIYRIPNGVSMLEPYSSCPSCKNNLKFYHNIPILSYIFLRASCGFCKSKISFVYPLVELAGIVLFCFLYIKTDDFMSTLIMGNMFLLLLGLSIIDFRFKAVPDSMNLLALLLAVFSYGTELLVFNLINALLFIGGFCLLRFIVSYFKKQESMGEADIIIAGTIGAVLGVKLGLVAIVLSSVLALIAFVFVAKKDYELPYVPFLSLAMLLVYIYQKQFLILIEYLYA</sequence>
<dbReference type="Pfam" id="PF06750">
    <property type="entry name" value="A24_N_bact"/>
    <property type="match status" value="1"/>
</dbReference>
<dbReference type="PANTHER" id="PTHR30487">
    <property type="entry name" value="TYPE 4 PREPILIN-LIKE PROTEINS LEADER PEPTIDE-PROCESSING ENZYME"/>
    <property type="match status" value="1"/>
</dbReference>
<keyword evidence="10" id="KW-0378">Hydrolase</keyword>
<feature type="transmembrane region" description="Helical" evidence="7">
    <location>
        <begin position="73"/>
        <end position="91"/>
    </location>
</feature>
<keyword evidence="10" id="KW-0489">Methyltransferase</keyword>
<evidence type="ECO:0000256" key="5">
    <source>
        <dbReference type="ARBA" id="ARBA00022989"/>
    </source>
</evidence>
<keyword evidence="6 7" id="KW-0472">Membrane</keyword>
<dbReference type="PANTHER" id="PTHR30487:SF0">
    <property type="entry name" value="PREPILIN LEADER PEPTIDASE_N-METHYLTRANSFERASE-RELATED"/>
    <property type="match status" value="1"/>
</dbReference>
<feature type="transmembrane region" description="Helical" evidence="7">
    <location>
        <begin position="179"/>
        <end position="212"/>
    </location>
</feature>
<dbReference type="EC" id="3.4.23.43" evidence="10"/>
<evidence type="ECO:0000313" key="10">
    <source>
        <dbReference type="EMBL" id="CAA6815304.1"/>
    </source>
</evidence>
<protein>
    <submittedName>
        <fullName evidence="10">Leader peptidase (Prepilin peptidase) )</fullName>
        <ecNumber evidence="10">2.1.1.-</ecNumber>
        <ecNumber evidence="10">3.4.23.43</ecNumber>
    </submittedName>
</protein>
<feature type="domain" description="Prepilin type IV endopeptidase peptidase" evidence="8">
    <location>
        <begin position="106"/>
        <end position="208"/>
    </location>
</feature>
<comment type="subcellular location">
    <subcellularLocation>
        <location evidence="1">Cell membrane</location>
        <topology evidence="1">Multi-pass membrane protein</topology>
    </subcellularLocation>
</comment>
<evidence type="ECO:0000256" key="7">
    <source>
        <dbReference type="SAM" id="Phobius"/>
    </source>
</evidence>
<organism evidence="10">
    <name type="scientific">uncultured Campylobacterales bacterium</name>
    <dbReference type="NCBI Taxonomy" id="352960"/>
    <lineage>
        <taxon>Bacteria</taxon>
        <taxon>Pseudomonadati</taxon>
        <taxon>Campylobacterota</taxon>
        <taxon>Epsilonproteobacteria</taxon>
        <taxon>Campylobacterales</taxon>
        <taxon>environmental samples</taxon>
    </lineage>
</organism>
<reference evidence="10" key="1">
    <citation type="submission" date="2020-01" db="EMBL/GenBank/DDBJ databases">
        <authorList>
            <person name="Meier V. D."/>
            <person name="Meier V D."/>
        </authorList>
    </citation>
    <scope>NUCLEOTIDE SEQUENCE</scope>
    <source>
        <strain evidence="10">HLG_WM_MAG_12</strain>
    </source>
</reference>
<keyword evidence="10" id="KW-0808">Transferase</keyword>
<dbReference type="Pfam" id="PF01478">
    <property type="entry name" value="Peptidase_A24"/>
    <property type="match status" value="1"/>
</dbReference>
<evidence type="ECO:0000256" key="4">
    <source>
        <dbReference type="ARBA" id="ARBA00022692"/>
    </source>
</evidence>
<evidence type="ECO:0000259" key="8">
    <source>
        <dbReference type="Pfam" id="PF01478"/>
    </source>
</evidence>
<dbReference type="GO" id="GO:0032259">
    <property type="term" value="P:methylation"/>
    <property type="evidence" value="ECO:0007669"/>
    <property type="project" value="UniProtKB-KW"/>
</dbReference>
<dbReference type="AlphaFoldDB" id="A0A6S6T8K0"/>
<dbReference type="GO" id="GO:0008168">
    <property type="term" value="F:methyltransferase activity"/>
    <property type="evidence" value="ECO:0007669"/>
    <property type="project" value="UniProtKB-KW"/>
</dbReference>
<feature type="transmembrane region" description="Helical" evidence="7">
    <location>
        <begin position="218"/>
        <end position="234"/>
    </location>
</feature>
<evidence type="ECO:0000259" key="9">
    <source>
        <dbReference type="Pfam" id="PF06750"/>
    </source>
</evidence>
<dbReference type="Gene3D" id="1.20.120.1220">
    <property type="match status" value="1"/>
</dbReference>
<feature type="transmembrane region" description="Helical" evidence="7">
    <location>
        <begin position="150"/>
        <end position="167"/>
    </location>
</feature>
<dbReference type="GO" id="GO:0004190">
    <property type="term" value="F:aspartic-type endopeptidase activity"/>
    <property type="evidence" value="ECO:0007669"/>
    <property type="project" value="UniProtKB-EC"/>
</dbReference>
<dbReference type="EMBL" id="CACVAW010000067">
    <property type="protein sequence ID" value="CAA6815304.1"/>
    <property type="molecule type" value="Genomic_DNA"/>
</dbReference>
<name>A0A6S6T8K0_9BACT</name>
<dbReference type="InterPro" id="IPR010627">
    <property type="entry name" value="Prepilin_pept_A24_N"/>
</dbReference>
<dbReference type="GO" id="GO:0006465">
    <property type="term" value="P:signal peptide processing"/>
    <property type="evidence" value="ECO:0007669"/>
    <property type="project" value="TreeGrafter"/>
</dbReference>
<accession>A0A6S6T8K0</accession>
<keyword evidence="5 7" id="KW-1133">Transmembrane helix</keyword>
<keyword evidence="4 7" id="KW-0812">Transmembrane</keyword>
<evidence type="ECO:0000256" key="2">
    <source>
        <dbReference type="ARBA" id="ARBA00005801"/>
    </source>
</evidence>
<feature type="transmembrane region" description="Helical" evidence="7">
    <location>
        <begin position="6"/>
        <end position="24"/>
    </location>
</feature>
<dbReference type="InterPro" id="IPR000045">
    <property type="entry name" value="Prepilin_IV_endopep_pep"/>
</dbReference>
<dbReference type="EC" id="2.1.1.-" evidence="10"/>
<gene>
    <name evidence="10" type="ORF">HELGO_WM9025</name>
</gene>